<feature type="signal peptide" evidence="1">
    <location>
        <begin position="1"/>
        <end position="19"/>
    </location>
</feature>
<comment type="caution">
    <text evidence="2">The sequence shown here is derived from an EMBL/GenBank/DDBJ whole genome shotgun (WGS) entry which is preliminary data.</text>
</comment>
<dbReference type="EMBL" id="CAKMMG010000001">
    <property type="protein sequence ID" value="CAH1194887.1"/>
    <property type="molecule type" value="Genomic_DNA"/>
</dbReference>
<sequence>MRPLLPLFSLLLVFWLAGCEGNTTDRSADPTAVALQMPEEMPEVLPSLSDLGLWAGRFS</sequence>
<accession>A0ABM9BU49</accession>
<name>A0ABM9BU49_9BACL</name>
<keyword evidence="3" id="KW-1185">Reference proteome</keyword>
<protein>
    <submittedName>
        <fullName evidence="2">Uncharacterized protein</fullName>
    </submittedName>
</protein>
<feature type="chain" id="PRO_5046924477" evidence="1">
    <location>
        <begin position="20"/>
        <end position="59"/>
    </location>
</feature>
<dbReference type="Proteomes" id="UP000838324">
    <property type="component" value="Unassembled WGS sequence"/>
</dbReference>
<gene>
    <name evidence="2" type="ORF">PAECIP111892_01908</name>
</gene>
<keyword evidence="1" id="KW-0732">Signal</keyword>
<reference evidence="2" key="1">
    <citation type="submission" date="2022-01" db="EMBL/GenBank/DDBJ databases">
        <authorList>
            <person name="Criscuolo A."/>
        </authorList>
    </citation>
    <scope>NUCLEOTIDE SEQUENCE</scope>
    <source>
        <strain evidence="2">CIP111892</strain>
    </source>
</reference>
<dbReference type="PROSITE" id="PS51257">
    <property type="entry name" value="PROKAR_LIPOPROTEIN"/>
    <property type="match status" value="1"/>
</dbReference>
<proteinExistence type="predicted"/>
<dbReference type="RefSeq" id="WP_236332180.1">
    <property type="nucleotide sequence ID" value="NZ_CAKMMG010000001.1"/>
</dbReference>
<evidence type="ECO:0000256" key="1">
    <source>
        <dbReference type="SAM" id="SignalP"/>
    </source>
</evidence>
<organism evidence="2 3">
    <name type="scientific">Paenibacillus auburnensis</name>
    <dbReference type="NCBI Taxonomy" id="2905649"/>
    <lineage>
        <taxon>Bacteria</taxon>
        <taxon>Bacillati</taxon>
        <taxon>Bacillota</taxon>
        <taxon>Bacilli</taxon>
        <taxon>Bacillales</taxon>
        <taxon>Paenibacillaceae</taxon>
        <taxon>Paenibacillus</taxon>
    </lineage>
</organism>
<evidence type="ECO:0000313" key="3">
    <source>
        <dbReference type="Proteomes" id="UP000838324"/>
    </source>
</evidence>
<evidence type="ECO:0000313" key="2">
    <source>
        <dbReference type="EMBL" id="CAH1194887.1"/>
    </source>
</evidence>